<comment type="subunit">
    <text evidence="4 5">Homodimer.</text>
</comment>
<evidence type="ECO:0000256" key="5">
    <source>
        <dbReference type="RuleBase" id="RU361200"/>
    </source>
</evidence>
<dbReference type="PANTHER" id="PTHR11609:SF5">
    <property type="entry name" value="PHOSPHORIBOSYLAMINOIMIDAZOLE CARBOXYLASE"/>
    <property type="match status" value="1"/>
</dbReference>
<dbReference type="GO" id="GO:0005524">
    <property type="term" value="F:ATP binding"/>
    <property type="evidence" value="ECO:0007669"/>
    <property type="project" value="UniProtKB-UniRule"/>
</dbReference>
<comment type="function">
    <text evidence="5">Catalyzes the ATP-dependent conversion of 5-aminoimidazole ribonucleotide (AIR) and HCO(3)- to N5-carboxyaminoimidazole ribonucleotide (N5-CAIR).</text>
</comment>
<keyword evidence="4 5" id="KW-0436">Ligase</keyword>
<sequence>MKLVYVLGNGQLGRMLRQAGEQLGVMVYPIEPNMDPKKLLISQCVMTSEIEKWPKTALTNMLSKHHAFINHKIYPILTDRLTQKQLLNQLGIRTTTWQLLSSPAQWKQIFSSFGNIVIVKYRTGGYNGKGQWRICSDIKHILPNICYGRSIVEKIVHFSNEISLIGARGYDGRTVFYPLTYNFHQNGILRVSAVLPDHHIQQKKAEKMLSMIMHELNYIGVMAMECFIVSEDLLINELAPRVHNSGHWTQNAASISQFELHLRAILKLPLPAPVIHMPAVMLNLIGIHANMKWLSDPHVCLHWYDKKVYDGRKVGHLNVVDVNKIAISKALHTLIPLLPSEYMRGITWAQEKLD</sequence>
<dbReference type="EC" id="6.3.4.18" evidence="4 5"/>
<feature type="binding site" evidence="4">
    <location>
        <position position="184"/>
    </location>
    <ligand>
        <name>ATP</name>
        <dbReference type="ChEBI" id="CHEBI:30616"/>
    </ligand>
</feature>
<dbReference type="InterPro" id="IPR040686">
    <property type="entry name" value="PurK_C"/>
</dbReference>
<dbReference type="Proteomes" id="UP000294412">
    <property type="component" value="Chromosome"/>
</dbReference>
<evidence type="ECO:0000259" key="6">
    <source>
        <dbReference type="PROSITE" id="PS50975"/>
    </source>
</evidence>
<gene>
    <name evidence="4 5 7" type="primary">purK</name>
    <name evidence="7" type="ORF">ERCICUMA2628_335</name>
</gene>
<dbReference type="GO" id="GO:0004638">
    <property type="term" value="F:phosphoribosylaminoimidazole carboxylase activity"/>
    <property type="evidence" value="ECO:0007669"/>
    <property type="project" value="InterPro"/>
</dbReference>
<dbReference type="InterPro" id="IPR013815">
    <property type="entry name" value="ATP_grasp_subdomain_1"/>
</dbReference>
<dbReference type="InterPro" id="IPR011054">
    <property type="entry name" value="Rudment_hybrid_motif"/>
</dbReference>
<evidence type="ECO:0000256" key="2">
    <source>
        <dbReference type="ARBA" id="ARBA00022755"/>
    </source>
</evidence>
<accession>A0A451D2E5</accession>
<organism evidence="7 8">
    <name type="scientific">Candidatus Erwinia haradaeae</name>
    <dbReference type="NCBI Taxonomy" id="1922217"/>
    <lineage>
        <taxon>Bacteria</taxon>
        <taxon>Pseudomonadati</taxon>
        <taxon>Pseudomonadota</taxon>
        <taxon>Gammaproteobacteria</taxon>
        <taxon>Enterobacterales</taxon>
        <taxon>Erwiniaceae</taxon>
        <taxon>Erwinia</taxon>
    </lineage>
</organism>
<dbReference type="EMBL" id="LR217703">
    <property type="protein sequence ID" value="VFP79791.1"/>
    <property type="molecule type" value="Genomic_DNA"/>
</dbReference>
<dbReference type="Gene3D" id="3.40.50.20">
    <property type="match status" value="1"/>
</dbReference>
<proteinExistence type="inferred from homology"/>
<reference evidence="7 8" key="1">
    <citation type="submission" date="2019-02" db="EMBL/GenBank/DDBJ databases">
        <authorList>
            <person name="Manzano-Marin A."/>
            <person name="Manzano-Marin A."/>
        </authorList>
    </citation>
    <scope>NUCLEOTIDE SEQUENCE [LARGE SCALE GENOMIC DNA]</scope>
    <source>
        <strain evidence="7 8">ErCicuneomaculata</strain>
    </source>
</reference>
<protein>
    <recommendedName>
        <fullName evidence="4 5">N5-carboxyaminoimidazole ribonucleotide synthase</fullName>
        <shortName evidence="4 5">N5-CAIR synthase</shortName>
        <ecNumber evidence="4 5">6.3.4.18</ecNumber>
    </recommendedName>
    <alternativeName>
        <fullName evidence="4 5">5-(carboxyamino)imidazole ribonucleotide synthetase</fullName>
    </alternativeName>
</protein>
<feature type="domain" description="ATP-grasp" evidence="6">
    <location>
        <begin position="84"/>
        <end position="266"/>
    </location>
</feature>
<evidence type="ECO:0000313" key="8">
    <source>
        <dbReference type="Proteomes" id="UP000294412"/>
    </source>
</evidence>
<dbReference type="GO" id="GO:0006189">
    <property type="term" value="P:'de novo' IMP biosynthetic process"/>
    <property type="evidence" value="ECO:0007669"/>
    <property type="project" value="UniProtKB-UniRule"/>
</dbReference>
<evidence type="ECO:0000313" key="7">
    <source>
        <dbReference type="EMBL" id="VFP79791.1"/>
    </source>
</evidence>
<comment type="function">
    <text evidence="4">Catalyzes the ATP-dependent conversion of 5-aminoimidazole ribonucleotide (AIR) and HCO(3)(-) to N5-carboxyaminoimidazole ribonucleotide (N5-CAIR).</text>
</comment>
<comment type="catalytic activity">
    <reaction evidence="4 5">
        <text>5-amino-1-(5-phospho-beta-D-ribosyl)imidazole + hydrogencarbonate + ATP = 5-carboxyamino-1-(5-phospho-D-ribosyl)imidazole + ADP + phosphate + 2 H(+)</text>
        <dbReference type="Rhea" id="RHEA:19317"/>
        <dbReference type="ChEBI" id="CHEBI:15378"/>
        <dbReference type="ChEBI" id="CHEBI:17544"/>
        <dbReference type="ChEBI" id="CHEBI:30616"/>
        <dbReference type="ChEBI" id="CHEBI:43474"/>
        <dbReference type="ChEBI" id="CHEBI:58730"/>
        <dbReference type="ChEBI" id="CHEBI:137981"/>
        <dbReference type="ChEBI" id="CHEBI:456216"/>
        <dbReference type="EC" id="6.3.4.18"/>
    </reaction>
</comment>
<dbReference type="OrthoDB" id="9804625at2"/>
<dbReference type="InterPro" id="IPR005875">
    <property type="entry name" value="PurK"/>
</dbReference>
<dbReference type="AlphaFoldDB" id="A0A451D2E5"/>
<dbReference type="UniPathway" id="UPA00074">
    <property type="reaction ID" value="UER00942"/>
</dbReference>
<dbReference type="Pfam" id="PF17769">
    <property type="entry name" value="PurK_C"/>
    <property type="match status" value="1"/>
</dbReference>
<feature type="binding site" evidence="4">
    <location>
        <position position="161"/>
    </location>
    <ligand>
        <name>ATP</name>
        <dbReference type="ChEBI" id="CHEBI:30616"/>
    </ligand>
</feature>
<dbReference type="Gene3D" id="3.30.1490.20">
    <property type="entry name" value="ATP-grasp fold, A domain"/>
    <property type="match status" value="1"/>
</dbReference>
<dbReference type="PROSITE" id="PS50975">
    <property type="entry name" value="ATP_GRASP"/>
    <property type="match status" value="1"/>
</dbReference>
<comment type="similarity">
    <text evidence="4 5">Belongs to the PurK/PurT family.</text>
</comment>
<dbReference type="SUPFAM" id="SSF51246">
    <property type="entry name" value="Rudiment single hybrid motif"/>
    <property type="match status" value="1"/>
</dbReference>
<feature type="binding site" evidence="4">
    <location>
        <begin position="153"/>
        <end position="156"/>
    </location>
    <ligand>
        <name>ATP</name>
        <dbReference type="ChEBI" id="CHEBI:30616"/>
    </ligand>
</feature>
<dbReference type="HAMAP" id="MF_01928">
    <property type="entry name" value="PurK"/>
    <property type="match status" value="1"/>
</dbReference>
<feature type="binding site" evidence="4">
    <location>
        <begin position="236"/>
        <end position="237"/>
    </location>
    <ligand>
        <name>ATP</name>
        <dbReference type="ChEBI" id="CHEBI:30616"/>
    </ligand>
</feature>
<dbReference type="PANTHER" id="PTHR11609">
    <property type="entry name" value="PURINE BIOSYNTHESIS PROTEIN 6/7, PUR6/7"/>
    <property type="match status" value="1"/>
</dbReference>
<evidence type="ECO:0000256" key="4">
    <source>
        <dbReference type="HAMAP-Rule" id="MF_01928"/>
    </source>
</evidence>
<feature type="binding site" evidence="4">
    <location>
        <position position="120"/>
    </location>
    <ligand>
        <name>ATP</name>
        <dbReference type="ChEBI" id="CHEBI:30616"/>
    </ligand>
</feature>
<dbReference type="Pfam" id="PF02222">
    <property type="entry name" value="ATP-grasp"/>
    <property type="match status" value="1"/>
</dbReference>
<feature type="binding site" evidence="4">
    <location>
        <position position="80"/>
    </location>
    <ligand>
        <name>ATP</name>
        <dbReference type="ChEBI" id="CHEBI:30616"/>
    </ligand>
</feature>
<keyword evidence="1 4" id="KW-0547">Nucleotide-binding</keyword>
<keyword evidence="3 4" id="KW-0067">ATP-binding</keyword>
<dbReference type="SUPFAM" id="SSF52440">
    <property type="entry name" value="PreATP-grasp domain"/>
    <property type="match status" value="1"/>
</dbReference>
<dbReference type="SUPFAM" id="SSF56059">
    <property type="entry name" value="Glutathione synthetase ATP-binding domain-like"/>
    <property type="match status" value="1"/>
</dbReference>
<dbReference type="InterPro" id="IPR016185">
    <property type="entry name" value="PreATP-grasp_dom_sf"/>
</dbReference>
<dbReference type="Gene3D" id="3.30.470.20">
    <property type="entry name" value="ATP-grasp fold, B domain"/>
    <property type="match status" value="1"/>
</dbReference>
<evidence type="ECO:0000256" key="3">
    <source>
        <dbReference type="ARBA" id="ARBA00022840"/>
    </source>
</evidence>
<dbReference type="GO" id="GO:0005829">
    <property type="term" value="C:cytosol"/>
    <property type="evidence" value="ECO:0007669"/>
    <property type="project" value="TreeGrafter"/>
</dbReference>
<dbReference type="GO" id="GO:0046872">
    <property type="term" value="F:metal ion binding"/>
    <property type="evidence" value="ECO:0007669"/>
    <property type="project" value="InterPro"/>
</dbReference>
<dbReference type="InterPro" id="IPR011761">
    <property type="entry name" value="ATP-grasp"/>
</dbReference>
<dbReference type="NCBIfam" id="TIGR01161">
    <property type="entry name" value="purK"/>
    <property type="match status" value="1"/>
</dbReference>
<name>A0A451D2E5_9GAMM</name>
<dbReference type="InterPro" id="IPR003135">
    <property type="entry name" value="ATP-grasp_carboxylate-amine"/>
</dbReference>
<comment type="pathway">
    <text evidence="4 5">Purine metabolism; IMP biosynthesis via de novo pathway; 5-amino-1-(5-phospho-D-ribosyl)imidazole-4-carboxylate from 5-amino-1-(5-phospho-D-ribosyl)imidazole (N5-CAIR route): step 1/2.</text>
</comment>
<dbReference type="NCBIfam" id="NF004678">
    <property type="entry name" value="PRK06019.1-4"/>
    <property type="match status" value="1"/>
</dbReference>
<comment type="caution">
    <text evidence="4">Lacks conserved residue(s) required for the propagation of feature annotation.</text>
</comment>
<evidence type="ECO:0000256" key="1">
    <source>
        <dbReference type="ARBA" id="ARBA00022741"/>
    </source>
</evidence>
<dbReference type="RefSeq" id="WP_157993548.1">
    <property type="nucleotide sequence ID" value="NZ_LR217703.1"/>
</dbReference>
<keyword evidence="2 4" id="KW-0658">Purine biosynthesis</keyword>
<dbReference type="GO" id="GO:0034028">
    <property type="term" value="F:5-(carboxyamino)imidazole ribonucleotide synthase activity"/>
    <property type="evidence" value="ECO:0007669"/>
    <property type="project" value="UniProtKB-UniRule"/>
</dbReference>